<sequence length="195" mass="21950">MYSVTRLLVIICLIFGSSSLHAQNTNNNSLEIGLLGAGDEALYYGAYSKYIMPLSQKKHPFTLAFSLVAYFDFKGESEPDAYLKNDIDMRLIPTMNIGYALNFNKIQLHFELPIGATFALTKGTLVNERVGFERGFSNKEIFFNYGLSFSPKYRLNNSNSLGLYSFFPFTSDKAQSGYQIGIGWTKTFVNSVDKE</sequence>
<organism evidence="2 3">
    <name type="scientific">Croceivirga radicis</name>
    <dbReference type="NCBI Taxonomy" id="1929488"/>
    <lineage>
        <taxon>Bacteria</taxon>
        <taxon>Pseudomonadati</taxon>
        <taxon>Bacteroidota</taxon>
        <taxon>Flavobacteriia</taxon>
        <taxon>Flavobacteriales</taxon>
        <taxon>Flavobacteriaceae</taxon>
        <taxon>Croceivirga</taxon>
    </lineage>
</organism>
<evidence type="ECO:0000313" key="3">
    <source>
        <dbReference type="Proteomes" id="UP000191680"/>
    </source>
</evidence>
<dbReference type="RefSeq" id="WP_080319717.1">
    <property type="nucleotide sequence ID" value="NZ_MTBC01000010.1"/>
</dbReference>
<dbReference type="Proteomes" id="UP000191680">
    <property type="component" value="Unassembled WGS sequence"/>
</dbReference>
<dbReference type="AlphaFoldDB" id="A0A1V6LPF8"/>
<protein>
    <recommendedName>
        <fullName evidence="4">Outer membrane protein beta-barrel domain-containing protein</fullName>
    </recommendedName>
</protein>
<proteinExistence type="predicted"/>
<evidence type="ECO:0000256" key="1">
    <source>
        <dbReference type="SAM" id="SignalP"/>
    </source>
</evidence>
<keyword evidence="1" id="KW-0732">Signal</keyword>
<comment type="caution">
    <text evidence="2">The sequence shown here is derived from an EMBL/GenBank/DDBJ whole genome shotgun (WGS) entry which is preliminary data.</text>
</comment>
<feature type="chain" id="PRO_5013093725" description="Outer membrane protein beta-barrel domain-containing protein" evidence="1">
    <location>
        <begin position="23"/>
        <end position="195"/>
    </location>
</feature>
<reference evidence="2 3" key="1">
    <citation type="submission" date="2016-12" db="EMBL/GenBank/DDBJ databases">
        <authorList>
            <person name="Song W.-J."/>
            <person name="Kurnit D.M."/>
        </authorList>
    </citation>
    <scope>NUCLEOTIDE SEQUENCE [LARGE SCALE GENOMIC DNA]</scope>
    <source>
        <strain evidence="2 3">HSG9</strain>
    </source>
</reference>
<dbReference type="OrthoDB" id="979017at2"/>
<keyword evidence="3" id="KW-1185">Reference proteome</keyword>
<evidence type="ECO:0008006" key="4">
    <source>
        <dbReference type="Google" id="ProtNLM"/>
    </source>
</evidence>
<name>A0A1V6LPF8_9FLAO</name>
<evidence type="ECO:0000313" key="2">
    <source>
        <dbReference type="EMBL" id="OQD41907.1"/>
    </source>
</evidence>
<feature type="signal peptide" evidence="1">
    <location>
        <begin position="1"/>
        <end position="22"/>
    </location>
</feature>
<accession>A0A1V6LPF8</accession>
<dbReference type="EMBL" id="MTBC01000010">
    <property type="protein sequence ID" value="OQD41907.1"/>
    <property type="molecule type" value="Genomic_DNA"/>
</dbReference>
<gene>
    <name evidence="2" type="ORF">BUL40_13720</name>
</gene>